<protein>
    <submittedName>
        <fullName evidence="2">Uncharacterized protein</fullName>
    </submittedName>
</protein>
<comment type="caution">
    <text evidence="2">The sequence shown here is derived from an EMBL/GenBank/DDBJ whole genome shotgun (WGS) entry which is preliminary data.</text>
</comment>
<evidence type="ECO:0000313" key="3">
    <source>
        <dbReference type="Proteomes" id="UP001295684"/>
    </source>
</evidence>
<evidence type="ECO:0000313" key="2">
    <source>
        <dbReference type="EMBL" id="CAI2371226.1"/>
    </source>
</evidence>
<accession>A0AAD1UKU6</accession>
<evidence type="ECO:0000256" key="1">
    <source>
        <dbReference type="SAM" id="Coils"/>
    </source>
</evidence>
<name>A0AAD1UKU6_EUPCR</name>
<keyword evidence="1" id="KW-0175">Coiled coil</keyword>
<feature type="coiled-coil region" evidence="1">
    <location>
        <begin position="490"/>
        <end position="517"/>
    </location>
</feature>
<gene>
    <name evidence="2" type="ORF">ECRASSUSDP1_LOCUS12546</name>
</gene>
<dbReference type="Proteomes" id="UP001295684">
    <property type="component" value="Unassembled WGS sequence"/>
</dbReference>
<organism evidence="2 3">
    <name type="scientific">Euplotes crassus</name>
    <dbReference type="NCBI Taxonomy" id="5936"/>
    <lineage>
        <taxon>Eukaryota</taxon>
        <taxon>Sar</taxon>
        <taxon>Alveolata</taxon>
        <taxon>Ciliophora</taxon>
        <taxon>Intramacronucleata</taxon>
        <taxon>Spirotrichea</taxon>
        <taxon>Hypotrichia</taxon>
        <taxon>Euplotida</taxon>
        <taxon>Euplotidae</taxon>
        <taxon>Moneuplotes</taxon>
    </lineage>
</organism>
<dbReference type="AlphaFoldDB" id="A0AAD1UKU6"/>
<keyword evidence="3" id="KW-1185">Reference proteome</keyword>
<proteinExistence type="predicted"/>
<reference evidence="2" key="1">
    <citation type="submission" date="2023-07" db="EMBL/GenBank/DDBJ databases">
        <authorList>
            <consortium name="AG Swart"/>
            <person name="Singh M."/>
            <person name="Singh A."/>
            <person name="Seah K."/>
            <person name="Emmerich C."/>
        </authorList>
    </citation>
    <scope>NUCLEOTIDE SEQUENCE</scope>
    <source>
        <strain evidence="2">DP1</strain>
    </source>
</reference>
<dbReference type="EMBL" id="CAMPGE010012458">
    <property type="protein sequence ID" value="CAI2371226.1"/>
    <property type="molecule type" value="Genomic_DNA"/>
</dbReference>
<sequence length="590" mass="69290">MDRVCPEVSSCLLNTLFVSLVKNFCQKRVLAPLCAWARLYCCIFRKSKWCCAREDKEISDFIIRPVLHKSPEIIVKLYKGTIKDDKNKKSNISEQYVSSVRNVPKNLKYLEETKKHPLHLTQPFMLKVVATSSQKAKFELNTSKKSKNNDPEKGNPKKIEDSWILLSVDPNDKEVYVKPMTCYYLTKIVNSKIRYLKRKSPHKLSKLRLGNLAADKEKAAKIEICIKRKDLHDTPDLAQRRVFDLSLNSLFDNKARCLSVKHYYPLTKTSQSLANDPVVAIKYDSYAKIPLQNYFTVKFSKSSGKSLISFETKLKFSEKKQYLGWTENKDKLERKVILVNEEYHFELKEVVKGEGGEHLLTNQQFLLKIPDTNYCLRSVSSSYKRMSDVKISEFDQKDAEEFYFHIQRMQCWNLSFSEISDIDDNIWKSRSRDFSSTSLEDAYLKKKEFLHKAYSILRSKQPNIKKDELQETMCLNGYFYINLIRFLHKVYDFNEDLNQLKSMRDELSEQKELKEIDAKFYYSPQIEYNLAIGLSQLPDDPCSILARIKEIPVKECYEDKIDYRRIMMLQKILALCQHIKRPNSRSRFAQ</sequence>